<dbReference type="SUPFAM" id="SSF53474">
    <property type="entry name" value="alpha/beta-Hydrolases"/>
    <property type="match status" value="1"/>
</dbReference>
<dbReference type="InterPro" id="IPR006311">
    <property type="entry name" value="TAT_signal"/>
</dbReference>
<dbReference type="PROSITE" id="PS51318">
    <property type="entry name" value="TAT"/>
    <property type="match status" value="1"/>
</dbReference>
<dbReference type="GO" id="GO:0016787">
    <property type="term" value="F:hydrolase activity"/>
    <property type="evidence" value="ECO:0007669"/>
    <property type="project" value="UniProtKB-KW"/>
</dbReference>
<accession>A0A940YH84</accession>
<evidence type="ECO:0000313" key="5">
    <source>
        <dbReference type="Proteomes" id="UP000676246"/>
    </source>
</evidence>
<sequence>MTLPRRHVLQLGLAGLTLPPLAACTTMTPPTPGLHAQAADVQVLVRARLRYWLYLPRAVATEPTRRWPLMFFLHGSGERGKDLQAVRVHGPLKTLDRQDDFPFLVVGPQLEPGTAWDAHLLHALLQHLLPTLPADPDRVVCTGLSMGGFGTWAWAAEYPRDLAAIAPICGYGDEDRVEALKDMPVWAFHGDADDAVPIGPHRALIAALRAAGGQPRFTEYPGVGHDSWTRAYDTPELLRWLLAQRRR</sequence>
<feature type="signal peptide" evidence="2">
    <location>
        <begin position="1"/>
        <end position="22"/>
    </location>
</feature>
<evidence type="ECO:0000313" key="4">
    <source>
        <dbReference type="EMBL" id="MBQ0929879.1"/>
    </source>
</evidence>
<gene>
    <name evidence="4" type="ORF">KAK03_05210</name>
</gene>
<dbReference type="InterPro" id="IPR050955">
    <property type="entry name" value="Plant_Biomass_Hydrol_Est"/>
</dbReference>
<dbReference type="RefSeq" id="WP_210852120.1">
    <property type="nucleotide sequence ID" value="NZ_JAGQDD010000002.1"/>
</dbReference>
<dbReference type="Proteomes" id="UP000676246">
    <property type="component" value="Unassembled WGS sequence"/>
</dbReference>
<dbReference type="InterPro" id="IPR002925">
    <property type="entry name" value="Dienelactn_hydro"/>
</dbReference>
<keyword evidence="5" id="KW-1185">Reference proteome</keyword>
<dbReference type="InterPro" id="IPR029058">
    <property type="entry name" value="AB_hydrolase_fold"/>
</dbReference>
<evidence type="ECO:0000256" key="2">
    <source>
        <dbReference type="SAM" id="SignalP"/>
    </source>
</evidence>
<comment type="caution">
    <text evidence="4">The sequence shown here is derived from an EMBL/GenBank/DDBJ whole genome shotgun (WGS) entry which is preliminary data.</text>
</comment>
<evidence type="ECO:0000256" key="1">
    <source>
        <dbReference type="ARBA" id="ARBA00022729"/>
    </source>
</evidence>
<name>A0A940YH84_9BURK</name>
<organism evidence="4 5">
    <name type="scientific">Ideonella alba</name>
    <dbReference type="NCBI Taxonomy" id="2824118"/>
    <lineage>
        <taxon>Bacteria</taxon>
        <taxon>Pseudomonadati</taxon>
        <taxon>Pseudomonadota</taxon>
        <taxon>Betaproteobacteria</taxon>
        <taxon>Burkholderiales</taxon>
        <taxon>Sphaerotilaceae</taxon>
        <taxon>Ideonella</taxon>
    </lineage>
</organism>
<dbReference type="AlphaFoldDB" id="A0A940YH84"/>
<protein>
    <submittedName>
        <fullName evidence="4">Dienelactone hydrolase family protein</fullName>
    </submittedName>
</protein>
<dbReference type="PANTHER" id="PTHR43037">
    <property type="entry name" value="UNNAMED PRODUCT-RELATED"/>
    <property type="match status" value="1"/>
</dbReference>
<dbReference type="EMBL" id="JAGQDD010000002">
    <property type="protein sequence ID" value="MBQ0929879.1"/>
    <property type="molecule type" value="Genomic_DNA"/>
</dbReference>
<keyword evidence="4" id="KW-0378">Hydrolase</keyword>
<dbReference type="Pfam" id="PF01738">
    <property type="entry name" value="DLH"/>
    <property type="match status" value="1"/>
</dbReference>
<dbReference type="PANTHER" id="PTHR43037:SF1">
    <property type="entry name" value="BLL1128 PROTEIN"/>
    <property type="match status" value="1"/>
</dbReference>
<proteinExistence type="predicted"/>
<evidence type="ECO:0000259" key="3">
    <source>
        <dbReference type="Pfam" id="PF01738"/>
    </source>
</evidence>
<keyword evidence="1 2" id="KW-0732">Signal</keyword>
<feature type="domain" description="Dienelactone hydrolase" evidence="3">
    <location>
        <begin position="131"/>
        <end position="225"/>
    </location>
</feature>
<dbReference type="Gene3D" id="3.40.50.1820">
    <property type="entry name" value="alpha/beta hydrolase"/>
    <property type="match status" value="1"/>
</dbReference>
<feature type="chain" id="PRO_5036691167" evidence="2">
    <location>
        <begin position="23"/>
        <end position="247"/>
    </location>
</feature>
<reference evidence="4 5" key="1">
    <citation type="submission" date="2021-04" db="EMBL/GenBank/DDBJ databases">
        <title>The genome sequence of Ideonella sp. 3Y2.</title>
        <authorList>
            <person name="Liu Y."/>
        </authorList>
    </citation>
    <scope>NUCLEOTIDE SEQUENCE [LARGE SCALE GENOMIC DNA]</scope>
    <source>
        <strain evidence="4 5">3Y2</strain>
    </source>
</reference>